<dbReference type="PIRSF" id="PIRSF000654">
    <property type="entry name" value="Integrin-linked_kinase"/>
    <property type="match status" value="1"/>
</dbReference>
<dbReference type="Gene3D" id="1.10.510.10">
    <property type="entry name" value="Transferase(Phosphotransferase) domain 1"/>
    <property type="match status" value="1"/>
</dbReference>
<keyword evidence="1" id="KW-0547">Nucleotide-binding</keyword>
<dbReference type="InterPro" id="IPR001245">
    <property type="entry name" value="Ser-Thr/Tyr_kinase_cat_dom"/>
</dbReference>
<evidence type="ECO:0000256" key="3">
    <source>
        <dbReference type="SAM" id="Phobius"/>
    </source>
</evidence>
<organism evidence="5 6">
    <name type="scientific">Rubroshorea leprosula</name>
    <dbReference type="NCBI Taxonomy" id="152421"/>
    <lineage>
        <taxon>Eukaryota</taxon>
        <taxon>Viridiplantae</taxon>
        <taxon>Streptophyta</taxon>
        <taxon>Embryophyta</taxon>
        <taxon>Tracheophyta</taxon>
        <taxon>Spermatophyta</taxon>
        <taxon>Magnoliopsida</taxon>
        <taxon>eudicotyledons</taxon>
        <taxon>Gunneridae</taxon>
        <taxon>Pentapetalae</taxon>
        <taxon>rosids</taxon>
        <taxon>malvids</taxon>
        <taxon>Malvales</taxon>
        <taxon>Dipterocarpaceae</taxon>
        <taxon>Rubroshorea</taxon>
    </lineage>
</organism>
<evidence type="ECO:0000256" key="2">
    <source>
        <dbReference type="ARBA" id="ARBA00022840"/>
    </source>
</evidence>
<evidence type="ECO:0000259" key="4">
    <source>
        <dbReference type="PROSITE" id="PS50011"/>
    </source>
</evidence>
<dbReference type="PANTHER" id="PTHR27001:SF39">
    <property type="entry name" value="PROTEIN KINASE SUPERFAMILY PROTEIN"/>
    <property type="match status" value="1"/>
</dbReference>
<keyword evidence="2" id="KW-0067">ATP-binding</keyword>
<gene>
    <name evidence="5" type="ORF">SLEP1_g13613</name>
</gene>
<comment type="caution">
    <text evidence="5">The sequence shown here is derived from an EMBL/GenBank/DDBJ whole genome shotgun (WGS) entry which is preliminary data.</text>
</comment>
<name>A0AAV5IS21_9ROSI</name>
<dbReference type="GO" id="GO:0005886">
    <property type="term" value="C:plasma membrane"/>
    <property type="evidence" value="ECO:0007669"/>
    <property type="project" value="TreeGrafter"/>
</dbReference>
<evidence type="ECO:0000313" key="5">
    <source>
        <dbReference type="EMBL" id="GKV01014.1"/>
    </source>
</evidence>
<dbReference type="PROSITE" id="PS50011">
    <property type="entry name" value="PROTEIN_KINASE_DOM"/>
    <property type="match status" value="1"/>
</dbReference>
<dbReference type="FunFam" id="1.10.510.10:FF:000477">
    <property type="entry name" value="Receptor protein kinase CRINKLY4"/>
    <property type="match status" value="1"/>
</dbReference>
<dbReference type="Gene3D" id="3.30.200.20">
    <property type="entry name" value="Phosphorylase Kinase, domain 1"/>
    <property type="match status" value="1"/>
</dbReference>
<dbReference type="FunFam" id="3.30.200.20:FF:000638">
    <property type="entry name" value="serine/threonine-protein kinase-like protein ACR4"/>
    <property type="match status" value="1"/>
</dbReference>
<dbReference type="AlphaFoldDB" id="A0AAV5IS21"/>
<dbReference type="GO" id="GO:0005524">
    <property type="term" value="F:ATP binding"/>
    <property type="evidence" value="ECO:0007669"/>
    <property type="project" value="UniProtKB-KW"/>
</dbReference>
<keyword evidence="6" id="KW-1185">Reference proteome</keyword>
<keyword evidence="3" id="KW-0812">Transmembrane</keyword>
<dbReference type="InterPro" id="IPR011009">
    <property type="entry name" value="Kinase-like_dom_sf"/>
</dbReference>
<dbReference type="SUPFAM" id="SSF56112">
    <property type="entry name" value="Protein kinase-like (PK-like)"/>
    <property type="match status" value="1"/>
</dbReference>
<evidence type="ECO:0000256" key="1">
    <source>
        <dbReference type="ARBA" id="ARBA00022741"/>
    </source>
</evidence>
<feature type="transmembrane region" description="Helical" evidence="3">
    <location>
        <begin position="7"/>
        <end position="30"/>
    </location>
</feature>
<feature type="domain" description="Protein kinase" evidence="4">
    <location>
        <begin position="63"/>
        <end position="330"/>
    </location>
</feature>
<dbReference type="EMBL" id="BPVZ01000016">
    <property type="protein sequence ID" value="GKV01014.1"/>
    <property type="molecule type" value="Genomic_DNA"/>
</dbReference>
<dbReference type="GO" id="GO:0004672">
    <property type="term" value="F:protein kinase activity"/>
    <property type="evidence" value="ECO:0007669"/>
    <property type="project" value="InterPro"/>
</dbReference>
<dbReference type="InterPro" id="IPR000719">
    <property type="entry name" value="Prot_kinase_dom"/>
</dbReference>
<dbReference type="PANTHER" id="PTHR27001">
    <property type="entry name" value="OS01G0253100 PROTEIN"/>
    <property type="match status" value="1"/>
</dbReference>
<reference evidence="5 6" key="1">
    <citation type="journal article" date="2021" name="Commun. Biol.">
        <title>The genome of Shorea leprosula (Dipterocarpaceae) highlights the ecological relevance of drought in aseasonal tropical rainforests.</title>
        <authorList>
            <person name="Ng K.K.S."/>
            <person name="Kobayashi M.J."/>
            <person name="Fawcett J.A."/>
            <person name="Hatakeyama M."/>
            <person name="Paape T."/>
            <person name="Ng C.H."/>
            <person name="Ang C.C."/>
            <person name="Tnah L.H."/>
            <person name="Lee C.T."/>
            <person name="Nishiyama T."/>
            <person name="Sese J."/>
            <person name="O'Brien M.J."/>
            <person name="Copetti D."/>
            <person name="Mohd Noor M.I."/>
            <person name="Ong R.C."/>
            <person name="Putra M."/>
            <person name="Sireger I.Z."/>
            <person name="Indrioko S."/>
            <person name="Kosugi Y."/>
            <person name="Izuno A."/>
            <person name="Isagi Y."/>
            <person name="Lee S.L."/>
            <person name="Shimizu K.K."/>
        </authorList>
    </citation>
    <scope>NUCLEOTIDE SEQUENCE [LARGE SCALE GENOMIC DNA]</scope>
    <source>
        <strain evidence="5">214</strain>
    </source>
</reference>
<keyword evidence="3" id="KW-1133">Transmembrane helix</keyword>
<dbReference type="Pfam" id="PF07714">
    <property type="entry name" value="PK_Tyr_Ser-Thr"/>
    <property type="match status" value="1"/>
</dbReference>
<dbReference type="Proteomes" id="UP001054252">
    <property type="component" value="Unassembled WGS sequence"/>
</dbReference>
<proteinExistence type="predicted"/>
<keyword evidence="3" id="KW-0472">Membrane</keyword>
<protein>
    <recommendedName>
        <fullName evidence="4">Protein kinase domain-containing protein</fullName>
    </recommendedName>
</protein>
<evidence type="ECO:0000313" key="6">
    <source>
        <dbReference type="Proteomes" id="UP001054252"/>
    </source>
</evidence>
<sequence>MKNIEDVAFIFVMSVISVSIVILLIILIILCRKKPVQSQETLPAKFCAPAYQLTDIDAATDGFNHQRIIGKGRLGTVYAAVLKGELAAVKRIHPRLVLSNAGFGFSSVIKTLSLVQHPHVVPILGFAQAPGERFIVMEFDGMVSLDLYLHESSDVVSLLDWNRRFRVAAGVARGLHYLHEAVAPNIVHGCVKASNILLDVKFCAKLCDYGLSFLLPQEKGGLVGYVDDEYWVGSGVGSGGGGGGASKESDVYGFGVVLLELLSGRRSGGGWLMKWALPLIKEMRFNEVLDPRLVIPGDIKPLVRLAKVASACVGNNRKDRPSISQVSTILNNLEIEVCL</sequence>
<accession>A0AAV5IS21</accession>